<gene>
    <name evidence="1" type="ORF">MC7420_3360</name>
</gene>
<reference evidence="1 2" key="1">
    <citation type="submission" date="2008-07" db="EMBL/GenBank/DDBJ databases">
        <authorList>
            <person name="Tandeau de Marsac N."/>
            <person name="Ferriera S."/>
            <person name="Johnson J."/>
            <person name="Kravitz S."/>
            <person name="Beeson K."/>
            <person name="Sutton G."/>
            <person name="Rogers Y.-H."/>
            <person name="Friedman R."/>
            <person name="Frazier M."/>
            <person name="Venter J.C."/>
        </authorList>
    </citation>
    <scope>NUCLEOTIDE SEQUENCE [LARGE SCALE GENOMIC DNA]</scope>
    <source>
        <strain evidence="1 2">PCC 7420</strain>
    </source>
</reference>
<proteinExistence type="predicted"/>
<dbReference type="STRING" id="118168.MC7420_3360"/>
<dbReference type="AlphaFoldDB" id="B4VYU9"/>
<dbReference type="Proteomes" id="UP000003835">
    <property type="component" value="Unassembled WGS sequence"/>
</dbReference>
<evidence type="ECO:0000313" key="1">
    <source>
        <dbReference type="EMBL" id="EDX72914.1"/>
    </source>
</evidence>
<keyword evidence="2" id="KW-1185">Reference proteome</keyword>
<dbReference type="EMBL" id="DS989861">
    <property type="protein sequence ID" value="EDX72914.1"/>
    <property type="molecule type" value="Genomic_DNA"/>
</dbReference>
<organism evidence="1 2">
    <name type="scientific">Coleofasciculus chthonoplastes PCC 7420</name>
    <dbReference type="NCBI Taxonomy" id="118168"/>
    <lineage>
        <taxon>Bacteria</taxon>
        <taxon>Bacillati</taxon>
        <taxon>Cyanobacteriota</taxon>
        <taxon>Cyanophyceae</taxon>
        <taxon>Coleofasciculales</taxon>
        <taxon>Coleofasciculaceae</taxon>
        <taxon>Coleofasciculus</taxon>
    </lineage>
</organism>
<accession>B4VYU9</accession>
<name>B4VYU9_9CYAN</name>
<protein>
    <submittedName>
        <fullName evidence="1">Uncharacterized protein</fullName>
    </submittedName>
</protein>
<sequence length="50" mass="5657">MAWQILGDSGKSGNDMICYCDLLKLHLFKVTMILVIATNNYMTHNLGRVL</sequence>
<dbReference type="HOGENOM" id="CLU_3116720_0_0_3"/>
<evidence type="ECO:0000313" key="2">
    <source>
        <dbReference type="Proteomes" id="UP000003835"/>
    </source>
</evidence>